<comment type="similarity">
    <text evidence="5">Belongs to the NRP synthetase family.</text>
</comment>
<gene>
    <name evidence="7" type="primary">lpsB</name>
</gene>
<dbReference type="InterPro" id="IPR023213">
    <property type="entry name" value="CAT-like_dom_sf"/>
</dbReference>
<feature type="domain" description="Carrier" evidence="6">
    <location>
        <begin position="828"/>
        <end position="904"/>
    </location>
</feature>
<dbReference type="InterPro" id="IPR036736">
    <property type="entry name" value="ACP-like_sf"/>
</dbReference>
<evidence type="ECO:0000256" key="2">
    <source>
        <dbReference type="ARBA" id="ARBA00022553"/>
    </source>
</evidence>
<evidence type="ECO:0000313" key="7">
    <source>
        <dbReference type="EMBL" id="AGS31975.1"/>
    </source>
</evidence>
<dbReference type="NCBIfam" id="TIGR01733">
    <property type="entry name" value="AA-adenyl-dom"/>
    <property type="match status" value="1"/>
</dbReference>
<dbReference type="InterPro" id="IPR000873">
    <property type="entry name" value="AMP-dep_synth/lig_dom"/>
</dbReference>
<dbReference type="Gene3D" id="3.40.50.980">
    <property type="match status" value="2"/>
</dbReference>
<dbReference type="GO" id="GO:0043041">
    <property type="term" value="P:amino acid activation for nonribosomal peptide biosynthetic process"/>
    <property type="evidence" value="ECO:0007669"/>
    <property type="project" value="TreeGrafter"/>
</dbReference>
<dbReference type="Gene3D" id="3.30.559.30">
    <property type="entry name" value="Nonribosomal peptide synthetase, condensation domain"/>
    <property type="match status" value="2"/>
</dbReference>
<dbReference type="SUPFAM" id="SSF52777">
    <property type="entry name" value="CoA-dependent acyltransferases"/>
    <property type="match status" value="3"/>
</dbReference>
<organism evidence="7">
    <name type="scientific">Epichloe amarillans</name>
    <dbReference type="NCBI Taxonomy" id="42805"/>
    <lineage>
        <taxon>Eukaryota</taxon>
        <taxon>Fungi</taxon>
        <taxon>Dikarya</taxon>
        <taxon>Ascomycota</taxon>
        <taxon>Pezizomycotina</taxon>
        <taxon>Sordariomycetes</taxon>
        <taxon>Hypocreomycetidae</taxon>
        <taxon>Hypocreales</taxon>
        <taxon>Clavicipitaceae</taxon>
        <taxon>Epichloe</taxon>
    </lineage>
</organism>
<keyword evidence="1" id="KW-0596">Phosphopantetheine</keyword>
<dbReference type="SUPFAM" id="SSF47336">
    <property type="entry name" value="ACP-like"/>
    <property type="match status" value="1"/>
</dbReference>
<dbReference type="CDD" id="cd19545">
    <property type="entry name" value="FUM14_C_NRPS-like"/>
    <property type="match status" value="1"/>
</dbReference>
<dbReference type="InterPro" id="IPR009081">
    <property type="entry name" value="PP-bd_ACP"/>
</dbReference>
<dbReference type="Pfam" id="PF00501">
    <property type="entry name" value="AMP-binding"/>
    <property type="match status" value="1"/>
</dbReference>
<dbReference type="InterPro" id="IPR001242">
    <property type="entry name" value="Condensation_dom"/>
</dbReference>
<dbReference type="PROSITE" id="PS50075">
    <property type="entry name" value="CARRIER"/>
    <property type="match status" value="1"/>
</dbReference>
<dbReference type="Pfam" id="PF00550">
    <property type="entry name" value="PP-binding"/>
    <property type="match status" value="1"/>
</dbReference>
<sequence length="1356" mass="148884">MQSHVRLSSNANPAFSFPQNEIGGPVDWKTYLEGCSPCSFPSLRTVRPSQSWPASVSITIGDRIFRRLELFSEKTGISVATVFRAAWGLVLRTYTGQDLVCFGDMTTAPGDIDAIGWVGVCRVELSDTAVISKILQRIQAASADKLAIPHVPLSDAVLSKCLPSASLFNTCMLISGGGERPEKTSSTFEKVELGYDDQYDIIVRGIVEDSGAGAALSYRTSFLSEEQATSIANTFERAVSDLIGIENRIGQICFLSDLDKSHIYTWNKDPPLRAHSCVDTLIHERCLSQPTASAVNAWDGEFSYGDLDHLSSKLSRHLVALGVGAEVFVPLCFEKSRWTTVAMLAVIKAGGAFVLLDPSHPAERLLSICQKVSARLIVASAQHAKLAEDLVTSIVEVGDDEADWLTDKDVKAQNQTRTRRSAAPGDALYAVFTSGSTGTPKGVIIEHGSFHAAVFPYTEAVDLDQESRVFQFSSYAFDVTIFDTLMTLISGGCVCVPSNTERWSDVANAIQRFRVTHLSLTPTVARILDPKDVPTLRTLVLGGEKLVTSDITKWVDQVRLVHLYGASECPIMSIQSMTGVASDFQTTDHATGSNCWIVDPNNHDRLVPIGTIGELVIEGTIVGRGYLDDPEKSSATFIRPPGWLCQVRGSGYHSAVYKSGDLVQYTADGSLRYIGRKDTQVKLRGQRVELGEVEHHVKLTFPNATDVVAELVVTIHASSSRAPILVAFVLISHEADPDPESLRIGRGEGLSQILSEPTDRFCSQIPIVQSKLQQSLPSYMVPGIFLPLVTLPLTSTDKINRKLLRELAGALSREELESYQPSTGPVRAPQTPTEKLLQQYFARVLNIPVEQVGGDDHFFQRGGDSLTAMKLVAMARKDKHKLTVQDIFDSPRLSALACVVRSGKVNGNKEPPLEPFLEPFSLVNKHREVIRAAAEQCQLPVRVIEDVYPCTPLQRGLISETLRDSEAFIAHLAVSLPPDIDLQRLQEAWTAVANANPILRTRMVLSASHGLLQVVVREDIRWIVSKNAEAQDFVVGVGKPLVQLVLCRHREGHQVPVQLLLMVHHAVYDGYTLPLIFEQVKAAYNGSTLAPRPAVPFIRYVQSIPDGTGYWNSLMANLQTPIFPALPSKTYQPLPNAIIRHTIITPGSHIRQYTPSSYVRLAWAITQAYHQGTRDVFFGTVVSGRNAPVTDIELMTIPTVATIPCRVTLDSQSLVQGALRKIQDDAISGIPFEQLGLPHIRRLGEHATLACSFQTLLSIQPALPPSTDAWFEQPGSTVDYRADATYAINLFFGLERDELKATALYDFNVVKEDKMQSMLVDFGNILQTMHKSPNSLIRDILDVPQQIRGPINSDSL</sequence>
<evidence type="ECO:0000256" key="4">
    <source>
        <dbReference type="ARBA" id="ARBA00022679"/>
    </source>
</evidence>
<keyword evidence="4" id="KW-0808">Transferase</keyword>
<name>S5SNS6_9HYPO</name>
<proteinExistence type="inferred from homology"/>
<dbReference type="GO" id="GO:0016740">
    <property type="term" value="F:transferase activity"/>
    <property type="evidence" value="ECO:0007669"/>
    <property type="project" value="UniProtKB-KW"/>
</dbReference>
<dbReference type="PANTHER" id="PTHR45527">
    <property type="entry name" value="NONRIBOSOMAL PEPTIDE SYNTHETASE"/>
    <property type="match status" value="1"/>
</dbReference>
<dbReference type="GO" id="GO:0044550">
    <property type="term" value="P:secondary metabolite biosynthetic process"/>
    <property type="evidence" value="ECO:0007669"/>
    <property type="project" value="TreeGrafter"/>
</dbReference>
<dbReference type="GO" id="GO:0016874">
    <property type="term" value="F:ligase activity"/>
    <property type="evidence" value="ECO:0007669"/>
    <property type="project" value="UniProtKB-KW"/>
</dbReference>
<dbReference type="Gene3D" id="3.30.300.30">
    <property type="match status" value="1"/>
</dbReference>
<accession>S5SNS6</accession>
<protein>
    <submittedName>
        <fullName evidence="7">Lysergyl peptide synthetase subunit 2 LPS2</fullName>
    </submittedName>
</protein>
<dbReference type="Gene3D" id="2.30.38.10">
    <property type="entry name" value="Luciferase, Domain 3"/>
    <property type="match status" value="1"/>
</dbReference>
<dbReference type="InterPro" id="IPR010071">
    <property type="entry name" value="AA_adenyl_dom"/>
</dbReference>
<dbReference type="GO" id="GO:0031177">
    <property type="term" value="F:phosphopantetheine binding"/>
    <property type="evidence" value="ECO:0007669"/>
    <property type="project" value="TreeGrafter"/>
</dbReference>
<keyword evidence="3" id="KW-0436">Ligase</keyword>
<evidence type="ECO:0000256" key="1">
    <source>
        <dbReference type="ARBA" id="ARBA00022450"/>
    </source>
</evidence>
<dbReference type="SUPFAM" id="SSF56801">
    <property type="entry name" value="Acetyl-CoA synthetase-like"/>
    <property type="match status" value="1"/>
</dbReference>
<evidence type="ECO:0000256" key="5">
    <source>
        <dbReference type="ARBA" id="ARBA00029454"/>
    </source>
</evidence>
<dbReference type="EMBL" id="KC989564">
    <property type="protein sequence ID" value="AGS31975.1"/>
    <property type="molecule type" value="Genomic_DNA"/>
</dbReference>
<dbReference type="FunFam" id="3.30.300.30:FF:000015">
    <property type="entry name" value="Nonribosomal peptide synthase SidD"/>
    <property type="match status" value="1"/>
</dbReference>
<keyword evidence="2" id="KW-0597">Phosphoprotein</keyword>
<dbReference type="PANTHER" id="PTHR45527:SF1">
    <property type="entry name" value="FATTY ACID SYNTHASE"/>
    <property type="match status" value="1"/>
</dbReference>
<dbReference type="Gene3D" id="3.30.559.10">
    <property type="entry name" value="Chloramphenicol acetyltransferase-like domain"/>
    <property type="match status" value="1"/>
</dbReference>
<dbReference type="FunFam" id="3.40.50.12780:FF:000014">
    <property type="entry name" value="Nonribosomal peptide synthetase 1"/>
    <property type="match status" value="1"/>
</dbReference>
<evidence type="ECO:0000256" key="3">
    <source>
        <dbReference type="ARBA" id="ARBA00022598"/>
    </source>
</evidence>
<dbReference type="InterPro" id="IPR045851">
    <property type="entry name" value="AMP-bd_C_sf"/>
</dbReference>
<dbReference type="GO" id="GO:0005737">
    <property type="term" value="C:cytoplasm"/>
    <property type="evidence" value="ECO:0007669"/>
    <property type="project" value="TreeGrafter"/>
</dbReference>
<evidence type="ECO:0000259" key="6">
    <source>
        <dbReference type="PROSITE" id="PS50075"/>
    </source>
</evidence>
<dbReference type="Gene3D" id="1.10.1200.10">
    <property type="entry name" value="ACP-like"/>
    <property type="match status" value="1"/>
</dbReference>
<dbReference type="Pfam" id="PF00668">
    <property type="entry name" value="Condensation"/>
    <property type="match status" value="2"/>
</dbReference>
<dbReference type="FunFam" id="1.10.1200.10:FF:000005">
    <property type="entry name" value="Nonribosomal peptide synthetase 1"/>
    <property type="match status" value="1"/>
</dbReference>
<dbReference type="CDD" id="cd05918">
    <property type="entry name" value="A_NRPS_SidN3_like"/>
    <property type="match status" value="1"/>
</dbReference>
<reference evidence="7" key="1">
    <citation type="journal article" date="2013" name="Toxins">
        <title>Currencies of mutualisms: sources of alkaloid genes in vertically transmitted epichloae.</title>
        <authorList>
            <person name="Schardl C.L."/>
            <person name="Young C.A."/>
            <person name="Pan J."/>
            <person name="Florea S."/>
            <person name="Takach J.E."/>
            <person name="Panaccione D.G."/>
            <person name="Farman M.L."/>
            <person name="Webb J.S."/>
            <person name="Jaromczyk J."/>
            <person name="Charlton N.D."/>
            <person name="Nagabhyru P."/>
            <person name="Chen L."/>
            <person name="Shi C."/>
            <person name="Leuchtmann A."/>
        </authorList>
    </citation>
    <scope>NUCLEOTIDE SEQUENCE</scope>
    <source>
        <strain evidence="7">E4668</strain>
    </source>
</reference>